<keyword evidence="1" id="KW-0472">Membrane</keyword>
<accession>A0A378TSV0</accession>
<keyword evidence="1" id="KW-0812">Transmembrane</keyword>
<dbReference type="EMBL" id="UGQU01000003">
    <property type="protein sequence ID" value="STZ63909.1"/>
    <property type="molecule type" value="Genomic_DNA"/>
</dbReference>
<evidence type="ECO:0000313" key="2">
    <source>
        <dbReference type="EMBL" id="STZ63909.1"/>
    </source>
</evidence>
<organism evidence="2 3">
    <name type="scientific">Moraxella lacunata</name>
    <dbReference type="NCBI Taxonomy" id="477"/>
    <lineage>
        <taxon>Bacteria</taxon>
        <taxon>Pseudomonadati</taxon>
        <taxon>Pseudomonadota</taxon>
        <taxon>Gammaproteobacteria</taxon>
        <taxon>Moraxellales</taxon>
        <taxon>Moraxellaceae</taxon>
        <taxon>Moraxella</taxon>
    </lineage>
</organism>
<keyword evidence="1" id="KW-1133">Transmembrane helix</keyword>
<evidence type="ECO:0000256" key="1">
    <source>
        <dbReference type="SAM" id="Phobius"/>
    </source>
</evidence>
<dbReference type="AlphaFoldDB" id="A0A378TSV0"/>
<reference evidence="2 3" key="1">
    <citation type="submission" date="2018-06" db="EMBL/GenBank/DDBJ databases">
        <authorList>
            <consortium name="Pathogen Informatics"/>
            <person name="Doyle S."/>
        </authorList>
    </citation>
    <scope>NUCLEOTIDE SEQUENCE [LARGE SCALE GENOMIC DNA]</scope>
    <source>
        <strain evidence="2 3">NCTC10359</strain>
    </source>
</reference>
<dbReference type="Proteomes" id="UP000254437">
    <property type="component" value="Unassembled WGS sequence"/>
</dbReference>
<sequence length="82" mass="9148">MKQLTKELMMAQINKLNAETNNIQSTSELNNTKIQAELLKLIAETQKIQKETRYYPLIGVVIATIALIAAIASPIITHLLTK</sequence>
<feature type="transmembrane region" description="Helical" evidence="1">
    <location>
        <begin position="54"/>
        <end position="76"/>
    </location>
</feature>
<proteinExistence type="predicted"/>
<name>A0A378TSV0_MORLA</name>
<evidence type="ECO:0000313" key="3">
    <source>
        <dbReference type="Proteomes" id="UP000254437"/>
    </source>
</evidence>
<dbReference type="RefSeq" id="WP_115008187.1">
    <property type="nucleotide sequence ID" value="NZ_UGQU01000003.1"/>
</dbReference>
<protein>
    <submittedName>
        <fullName evidence="2">Uncharacterized protein</fullName>
    </submittedName>
</protein>
<gene>
    <name evidence="2" type="ORF">NCTC10359_02351</name>
</gene>